<sequence>MMLPFTNLNATATTPLEHHNFLCFRLFSVVFLCFVASSSMKEEIRTTFEVGLGETSEHEQEESLCSPHSEHTRLTKRSLRQYGQIPTAETDGCFRQERSEGVL</sequence>
<evidence type="ECO:0000313" key="1">
    <source>
        <dbReference type="EMBL" id="KAG2276340.1"/>
    </source>
</evidence>
<dbReference type="AlphaFoldDB" id="A0A8X7QX70"/>
<reference evidence="1 2" key="1">
    <citation type="submission" date="2020-02" db="EMBL/GenBank/DDBJ databases">
        <authorList>
            <person name="Ma Q."/>
            <person name="Huang Y."/>
            <person name="Song X."/>
            <person name="Pei D."/>
        </authorList>
    </citation>
    <scope>NUCLEOTIDE SEQUENCE [LARGE SCALE GENOMIC DNA]</scope>
    <source>
        <strain evidence="1">Sxm20200214</strain>
        <tissue evidence="1">Leaf</tissue>
    </source>
</reference>
<name>A0A8X7QX70_BRACI</name>
<gene>
    <name evidence="1" type="ORF">Bca52824_058895</name>
</gene>
<organism evidence="1 2">
    <name type="scientific">Brassica carinata</name>
    <name type="common">Ethiopian mustard</name>
    <name type="synonym">Abyssinian cabbage</name>
    <dbReference type="NCBI Taxonomy" id="52824"/>
    <lineage>
        <taxon>Eukaryota</taxon>
        <taxon>Viridiplantae</taxon>
        <taxon>Streptophyta</taxon>
        <taxon>Embryophyta</taxon>
        <taxon>Tracheophyta</taxon>
        <taxon>Spermatophyta</taxon>
        <taxon>Magnoliopsida</taxon>
        <taxon>eudicotyledons</taxon>
        <taxon>Gunneridae</taxon>
        <taxon>Pentapetalae</taxon>
        <taxon>rosids</taxon>
        <taxon>malvids</taxon>
        <taxon>Brassicales</taxon>
        <taxon>Brassicaceae</taxon>
        <taxon>Brassiceae</taxon>
        <taxon>Brassica</taxon>
    </lineage>
</organism>
<evidence type="ECO:0000313" key="2">
    <source>
        <dbReference type="Proteomes" id="UP000886595"/>
    </source>
</evidence>
<dbReference type="Proteomes" id="UP000886595">
    <property type="component" value="Unassembled WGS sequence"/>
</dbReference>
<dbReference type="EMBL" id="JAAMPC010000012">
    <property type="protein sequence ID" value="KAG2276340.1"/>
    <property type="molecule type" value="Genomic_DNA"/>
</dbReference>
<keyword evidence="2" id="KW-1185">Reference proteome</keyword>
<proteinExistence type="predicted"/>
<protein>
    <submittedName>
        <fullName evidence="1">Uncharacterized protein</fullName>
    </submittedName>
</protein>
<comment type="caution">
    <text evidence="1">The sequence shown here is derived from an EMBL/GenBank/DDBJ whole genome shotgun (WGS) entry which is preliminary data.</text>
</comment>
<accession>A0A8X7QX70</accession>